<protein>
    <submittedName>
        <fullName evidence="6">Uncharacterized protein</fullName>
    </submittedName>
</protein>
<dbReference type="GO" id="GO:0008270">
    <property type="term" value="F:zinc ion binding"/>
    <property type="evidence" value="ECO:0007669"/>
    <property type="project" value="InterPro"/>
</dbReference>
<gene>
    <name evidence="6" type="ORF">A4X03_0g927</name>
</gene>
<evidence type="ECO:0000256" key="1">
    <source>
        <dbReference type="ARBA" id="ARBA00004123"/>
    </source>
</evidence>
<feature type="region of interest" description="Disordered" evidence="5">
    <location>
        <begin position="1186"/>
        <end position="1205"/>
    </location>
</feature>
<feature type="compositionally biased region" description="Polar residues" evidence="5">
    <location>
        <begin position="357"/>
        <end position="366"/>
    </location>
</feature>
<evidence type="ECO:0000256" key="5">
    <source>
        <dbReference type="SAM" id="MobiDB-lite"/>
    </source>
</evidence>
<feature type="region of interest" description="Disordered" evidence="5">
    <location>
        <begin position="1"/>
        <end position="160"/>
    </location>
</feature>
<dbReference type="SUPFAM" id="SSF57701">
    <property type="entry name" value="Zn2/Cys6 DNA-binding domain"/>
    <property type="match status" value="1"/>
</dbReference>
<feature type="region of interest" description="Disordered" evidence="5">
    <location>
        <begin position="325"/>
        <end position="456"/>
    </location>
</feature>
<dbReference type="GO" id="GO:0000981">
    <property type="term" value="F:DNA-binding transcription factor activity, RNA polymerase II-specific"/>
    <property type="evidence" value="ECO:0007669"/>
    <property type="project" value="InterPro"/>
</dbReference>
<dbReference type="CDD" id="cd00067">
    <property type="entry name" value="GAL4"/>
    <property type="match status" value="1"/>
</dbReference>
<dbReference type="EMBL" id="LWDD02000065">
    <property type="protein sequence ID" value="KAE8264464.1"/>
    <property type="molecule type" value="Genomic_DNA"/>
</dbReference>
<evidence type="ECO:0000256" key="2">
    <source>
        <dbReference type="ARBA" id="ARBA00022723"/>
    </source>
</evidence>
<dbReference type="PANTHER" id="PTHR46910">
    <property type="entry name" value="TRANSCRIPTION FACTOR PDR1"/>
    <property type="match status" value="1"/>
</dbReference>
<dbReference type="InterPro" id="IPR036864">
    <property type="entry name" value="Zn2-C6_fun-type_DNA-bd_sf"/>
</dbReference>
<feature type="compositionally biased region" description="Acidic residues" evidence="5">
    <location>
        <begin position="374"/>
        <end position="392"/>
    </location>
</feature>
<feature type="compositionally biased region" description="Low complexity" evidence="5">
    <location>
        <begin position="1186"/>
        <end position="1196"/>
    </location>
</feature>
<feature type="compositionally biased region" description="Gly residues" evidence="5">
    <location>
        <begin position="10"/>
        <end position="23"/>
    </location>
</feature>
<feature type="compositionally biased region" description="Basic residues" evidence="5">
    <location>
        <begin position="107"/>
        <end position="117"/>
    </location>
</feature>
<feature type="compositionally biased region" description="Low complexity" evidence="5">
    <location>
        <begin position="134"/>
        <end position="145"/>
    </location>
</feature>
<organism evidence="6 7">
    <name type="scientific">Tilletia caries</name>
    <name type="common">wheat bunt fungus</name>
    <dbReference type="NCBI Taxonomy" id="13290"/>
    <lineage>
        <taxon>Eukaryota</taxon>
        <taxon>Fungi</taxon>
        <taxon>Dikarya</taxon>
        <taxon>Basidiomycota</taxon>
        <taxon>Ustilaginomycotina</taxon>
        <taxon>Exobasidiomycetes</taxon>
        <taxon>Tilletiales</taxon>
        <taxon>Tilletiaceae</taxon>
        <taxon>Tilletia</taxon>
    </lineage>
</organism>
<feature type="region of interest" description="Disordered" evidence="5">
    <location>
        <begin position="705"/>
        <end position="728"/>
    </location>
</feature>
<keyword evidence="4" id="KW-0539">Nucleus</keyword>
<feature type="compositionally biased region" description="Polar residues" evidence="5">
    <location>
        <begin position="1085"/>
        <end position="1100"/>
    </location>
</feature>
<dbReference type="PROSITE" id="PS50048">
    <property type="entry name" value="ZN2_CY6_FUNGAL_2"/>
    <property type="match status" value="1"/>
</dbReference>
<feature type="compositionally biased region" description="Acidic residues" evidence="5">
    <location>
        <begin position="714"/>
        <end position="728"/>
    </location>
</feature>
<sequence>MADQHNISGGSSGGGGGGGGGGGPHRDHLQQLQHSHFHHPFPSTHHPYLYSQQHQQAAHHPTLGFLPPDHLPDPHQSPAPVSVHHPGFPPPAQPSFFSPSPHQVPQFHHHQQAHIYHHQQAPQHQHHEGPPPGSHSHPAQQMEQGFGSGMPQGMPGGGSSPTAVGGEMLNFPPNMHGNFGAPSVMHTAGALAPESALESSPDSARARKKLGAQFNGRRTQAIMGAPQTANSVEFSAGQPGMTPLQPPPLGFSSAPPSEKHAPMHNANVPTRKQNQSCDNCRRRKIACRPPAPHVDNPHRRCAHCLNKNADCTHNYVNRVQGAKLAGEVERPGSSAKKPRNGDAQIANPAMRRAGQLRQRSSSSTAQIAGPRSSDDDDEEEESEADDEDDLEGSEGGKARLAPGARDESPATSVETGPGHKRKRSQPESVKRAKISHPPAASASEHDPRASGSGPRLHPTAQLIRYLLSPSDTTPFPSADTMYPSSAAAAASTASASYFPTPLRLPIPTRSARRVATDAQLRSEVLHDFVESFLAIVNPRFALLDARRVRAGIYPFEELVLEDADDRAGSSGASETRFGKKTRRRRYRHAEEYLYRSDTDGEQDDGGLPSCAPATRQQRDQHVAPATRHHADGKSTDMKAAGATSTSASSSLRPRPLPDVLIAVVLAFGAKFSSHEILVADRAESATYLTKAWDICKADARARQSKSGSIAYGSSEEDEDEDEEEEDGVDEYAMEPSILCSGRSSITKNLLIKAQDVLEKRRAFALPTLTNVQAALLMEPLFDQGVRLDEHKKGTPKWEMLAELLQQFDRGTTEEGATGTTDASVSHWRPQHASVGPLWAQDAKTRRRLLRTAAALSARSRGSDNSGSQPSLDFCGFWHSVALRHLLELRLHEADYVATLCDIDILSARRPDFFGESELERKMLEEELRTSVDAERAKMDVGEKGDAGGVGGTGKAMVSYKLNALDAAIGATNSLGTLAQSAWWMASTSDAITSAFFRKRPLMRPEEMLGAEVLQSEVETDGEESPVNESAGAGALDGTKMENGQTEPLRQNGAPVGPASSESRGAIAAQPSQSDSGGEASDNRSRSQSLAQRSGRTSHASGGTGAANQRRLRRLNTGGITREAGPDPYEGSEENGSASASQLLTAGDGNELERRLAAASVRSVSSNSILSNEDGGTLNLEVSALSAPTTTTSTGPPSAGPEPRANPEKLALLGERVSLPKKDSYQIWYTGISELCKIHRLMWDTLWSPRARAQGVRLHPLRNIQRRTEKWRRTYLPKLGVPYDRADDGQGQGPGQSGSSSEVASWPQEWDFIAASTANMLSINSFALDILMWQAVEDHGIAEAREMENEMEEGDEDGTGTPLNSAPAGAGGGGKARLGVLGKRRNSADSRKGRGSLLPPTTTTGAGGESMDVEELTPAARAERSVCNNALAASLRIAALVEVLRANYYLRLDPNILHFTIHAAGQFLVTYDNPAVYSIIEGLKQYGLSYEEGLEQADQLAAYASAAGIPRLPTSSPSTTGAGIGITPAPAPAAAGPMFASADEADDESLVALLASSKPVLEQNGQSNVNGVTAALSADPQLPVRRALPT</sequence>
<proteinExistence type="predicted"/>
<comment type="caution">
    <text evidence="6">The sequence shown here is derived from an EMBL/GenBank/DDBJ whole genome shotgun (WGS) entry which is preliminary data.</text>
</comment>
<feature type="region of interest" description="Disordered" evidence="5">
    <location>
        <begin position="1347"/>
        <end position="1411"/>
    </location>
</feature>
<name>A0A177VE08_9BASI</name>
<dbReference type="GO" id="GO:0005634">
    <property type="term" value="C:nucleus"/>
    <property type="evidence" value="ECO:0007669"/>
    <property type="project" value="UniProtKB-SubCell"/>
</dbReference>
<keyword evidence="3" id="KW-0238">DNA-binding</keyword>
<keyword evidence="2" id="KW-0479">Metal-binding</keyword>
<dbReference type="GO" id="GO:0003677">
    <property type="term" value="F:DNA binding"/>
    <property type="evidence" value="ECO:0007669"/>
    <property type="project" value="UniProtKB-KW"/>
</dbReference>
<dbReference type="PANTHER" id="PTHR46910:SF3">
    <property type="entry name" value="HALOTOLERANCE PROTEIN 9-RELATED"/>
    <property type="match status" value="1"/>
</dbReference>
<dbReference type="Proteomes" id="UP000077671">
    <property type="component" value="Unassembled WGS sequence"/>
</dbReference>
<dbReference type="InterPro" id="IPR001138">
    <property type="entry name" value="Zn2Cys6_DnaBD"/>
</dbReference>
<feature type="region of interest" description="Disordered" evidence="5">
    <location>
        <begin position="593"/>
        <end position="653"/>
    </location>
</feature>
<feature type="compositionally biased region" description="Low complexity" evidence="5">
    <location>
        <begin position="30"/>
        <end position="47"/>
    </location>
</feature>
<feature type="region of interest" description="Disordered" evidence="5">
    <location>
        <begin position="1015"/>
        <end position="1140"/>
    </location>
</feature>
<feature type="compositionally biased region" description="Polar residues" evidence="5">
    <location>
        <begin position="267"/>
        <end position="278"/>
    </location>
</feature>
<feature type="compositionally biased region" description="Acidic residues" evidence="5">
    <location>
        <begin position="1348"/>
        <end position="1357"/>
    </location>
</feature>
<feature type="compositionally biased region" description="Low complexity" evidence="5">
    <location>
        <begin position="94"/>
        <end position="106"/>
    </location>
</feature>
<dbReference type="InterPro" id="IPR050987">
    <property type="entry name" value="AtrR-like"/>
</dbReference>
<feature type="compositionally biased region" description="Gly residues" evidence="5">
    <location>
        <begin position="146"/>
        <end position="159"/>
    </location>
</feature>
<evidence type="ECO:0000256" key="3">
    <source>
        <dbReference type="ARBA" id="ARBA00023125"/>
    </source>
</evidence>
<dbReference type="Gene3D" id="4.10.240.10">
    <property type="entry name" value="Zn(2)-C6 fungal-type DNA-binding domain"/>
    <property type="match status" value="1"/>
</dbReference>
<reference evidence="6" key="1">
    <citation type="submission" date="2016-04" db="EMBL/GenBank/DDBJ databases">
        <authorList>
            <person name="Nguyen H.D."/>
            <person name="Kesanakurti P."/>
            <person name="Cullis J."/>
            <person name="Levesque C.A."/>
            <person name="Hambleton S."/>
        </authorList>
    </citation>
    <scope>NUCLEOTIDE SEQUENCE</scope>
    <source>
        <strain evidence="6">DAOMC 238032</strain>
    </source>
</reference>
<evidence type="ECO:0000256" key="4">
    <source>
        <dbReference type="ARBA" id="ARBA00023242"/>
    </source>
</evidence>
<evidence type="ECO:0000313" key="7">
    <source>
        <dbReference type="Proteomes" id="UP000077671"/>
    </source>
</evidence>
<comment type="subcellular location">
    <subcellularLocation>
        <location evidence="1">Nucleus</location>
    </subcellularLocation>
</comment>
<feature type="compositionally biased region" description="Low complexity" evidence="5">
    <location>
        <begin position="639"/>
        <end position="650"/>
    </location>
</feature>
<reference evidence="6" key="2">
    <citation type="journal article" date="2019" name="IMA Fungus">
        <title>Genome sequencing and comparison of five Tilletia species to identify candidate genes for the detection of regulated species infecting wheat.</title>
        <authorList>
            <person name="Nguyen H.D.T."/>
            <person name="Sultana T."/>
            <person name="Kesanakurti P."/>
            <person name="Hambleton S."/>
        </authorList>
    </citation>
    <scope>NUCLEOTIDE SEQUENCE</scope>
    <source>
        <strain evidence="6">DAOMC 238032</strain>
    </source>
</reference>
<feature type="region of interest" description="Disordered" evidence="5">
    <location>
        <begin position="254"/>
        <end position="278"/>
    </location>
</feature>
<accession>A0A177VE08</accession>
<evidence type="ECO:0000313" key="6">
    <source>
        <dbReference type="EMBL" id="KAE8264464.1"/>
    </source>
</evidence>
<feature type="region of interest" description="Disordered" evidence="5">
    <location>
        <begin position="1281"/>
        <end position="1303"/>
    </location>
</feature>